<dbReference type="Proteomes" id="UP000594603">
    <property type="component" value="Chromosome"/>
</dbReference>
<dbReference type="EMBL" id="CP051754">
    <property type="protein sequence ID" value="QPJ85765.1"/>
    <property type="molecule type" value="Genomic_DNA"/>
</dbReference>
<gene>
    <name evidence="1" type="ORF">HH195_07420</name>
</gene>
<accession>A0ACD1BE89</accession>
<evidence type="ECO:0000313" key="1">
    <source>
        <dbReference type="EMBL" id="QPJ85765.1"/>
    </source>
</evidence>
<sequence length="341" mass="39199">MMKFFLDNSLIVFCSNLNSYISSGIPIKKALSLVKLSLKNKTYKESMDRVIEGISQGKTLSKSIKDEGDIYDDILGDLISIGEESGNLELVLKKLSNHYVRQKEFFNKLMKILIYPIFLTFIVIFVIIFYLLVILPSFKSLYDDLEGEPSKFLNIIINYLNFIENVKYSKFIVLIYGIISLMLVGIILNFIRKREFIRNNKFLKLYYENNLIFIIELIVTSGVSLNKALDSLSYSLKSIYLKENIILLKEAINKGQTLSGALKDLNCISDITISFIFSGEESGRLEENIKILSNILEKDFDEKINIITKLLEPMVMIFLGGIVVFMMMLIFVPVYECIKYV</sequence>
<protein>
    <submittedName>
        <fullName evidence="1">Type II secretion system F family protein</fullName>
    </submittedName>
</protein>
<keyword evidence="2" id="KW-1185">Reference proteome</keyword>
<evidence type="ECO:0000313" key="2">
    <source>
        <dbReference type="Proteomes" id="UP000594603"/>
    </source>
</evidence>
<proteinExistence type="predicted"/>
<organism evidence="1 2">
    <name type="scientific">Candidatus Sarcina troglodytae</name>
    <dbReference type="NCBI Taxonomy" id="2726954"/>
    <lineage>
        <taxon>Bacteria</taxon>
        <taxon>Bacillati</taxon>
        <taxon>Bacillota</taxon>
        <taxon>Clostridia</taxon>
        <taxon>Eubacteriales</taxon>
        <taxon>Clostridiaceae</taxon>
        <taxon>Sarcina</taxon>
    </lineage>
</organism>
<reference evidence="1" key="1">
    <citation type="submission" date="2020-04" db="EMBL/GenBank/DDBJ databases">
        <title>A novel bacterium ('Candidatus Sarcina troglodytae' sp. nov.) linked to a protracted, uniformly lethal epizootic among sanctuary western chimpanzees (Pan troglodytes verus) in Sierra Leone.</title>
        <authorList>
            <person name="Owens L.A."/>
            <person name="Colitti B."/>
            <person name="Hirji I."/>
            <person name="Pizaro A."/>
            <person name="Jaffe J.E."/>
            <person name="Moittie S."/>
            <person name="Bishop-Lilly K.A."/>
            <person name="Estrella L.A."/>
            <person name="Voegtly L.J."/>
            <person name="Kuhn J.H."/>
            <person name="Suen G."/>
            <person name="Deblois C.L."/>
            <person name="Dunn C."/>
            <person name="Juan-Salles C."/>
            <person name="Goldberg T.L."/>
        </authorList>
    </citation>
    <scope>NUCLEOTIDE SEQUENCE</scope>
    <source>
        <strain evidence="1">JB2</strain>
    </source>
</reference>
<name>A0ACD1BE89_9CLOT</name>